<proteinExistence type="predicted"/>
<sequence length="154" mass="17854">MLLPSEDKRTRKVFNITQIQEVLDSMKEYMLFIHAFTGYDTTSSLHCHLGNDYKSSSPQEFADAGEAFMCPIHGGKPSKNINKLRYLLYLRNIAKQKIDGTFRMPVLPPKSEATKQHSFSVFHRVPEWKNWAMEPTVWGWKFKNGQYSPIPTLL</sequence>
<dbReference type="EMBL" id="JARBHB010000004">
    <property type="protein sequence ID" value="KAJ8885751.1"/>
    <property type="molecule type" value="Genomic_DNA"/>
</dbReference>
<accession>A0ABQ9HMZ2</accession>
<keyword evidence="2" id="KW-1185">Reference proteome</keyword>
<protein>
    <submittedName>
        <fullName evidence="1">Uncharacterized protein</fullName>
    </submittedName>
</protein>
<organism evidence="1 2">
    <name type="scientific">Dryococelus australis</name>
    <dbReference type="NCBI Taxonomy" id="614101"/>
    <lineage>
        <taxon>Eukaryota</taxon>
        <taxon>Metazoa</taxon>
        <taxon>Ecdysozoa</taxon>
        <taxon>Arthropoda</taxon>
        <taxon>Hexapoda</taxon>
        <taxon>Insecta</taxon>
        <taxon>Pterygota</taxon>
        <taxon>Neoptera</taxon>
        <taxon>Polyneoptera</taxon>
        <taxon>Phasmatodea</taxon>
        <taxon>Verophasmatodea</taxon>
        <taxon>Anareolatae</taxon>
        <taxon>Phasmatidae</taxon>
        <taxon>Eurycanthinae</taxon>
        <taxon>Dryococelus</taxon>
    </lineage>
</organism>
<name>A0ABQ9HMZ2_9NEOP</name>
<evidence type="ECO:0000313" key="2">
    <source>
        <dbReference type="Proteomes" id="UP001159363"/>
    </source>
</evidence>
<reference evidence="1 2" key="1">
    <citation type="submission" date="2023-02" db="EMBL/GenBank/DDBJ databases">
        <title>LHISI_Scaffold_Assembly.</title>
        <authorList>
            <person name="Stuart O.P."/>
            <person name="Cleave R."/>
            <person name="Magrath M.J.L."/>
            <person name="Mikheyev A.S."/>
        </authorList>
    </citation>
    <scope>NUCLEOTIDE SEQUENCE [LARGE SCALE GENOMIC DNA]</scope>
    <source>
        <strain evidence="1">Daus_M_001</strain>
        <tissue evidence="1">Leg muscle</tissue>
    </source>
</reference>
<evidence type="ECO:0000313" key="1">
    <source>
        <dbReference type="EMBL" id="KAJ8885751.1"/>
    </source>
</evidence>
<dbReference type="Proteomes" id="UP001159363">
    <property type="component" value="Chromosome X"/>
</dbReference>
<gene>
    <name evidence="1" type="ORF">PR048_011951</name>
</gene>
<comment type="caution">
    <text evidence="1">The sequence shown here is derived from an EMBL/GenBank/DDBJ whole genome shotgun (WGS) entry which is preliminary data.</text>
</comment>